<evidence type="ECO:0000313" key="10">
    <source>
        <dbReference type="Proteomes" id="UP000654913"/>
    </source>
</evidence>
<dbReference type="InterPro" id="IPR011701">
    <property type="entry name" value="MFS"/>
</dbReference>
<proteinExistence type="inferred from homology"/>
<dbReference type="OrthoDB" id="2250022at2759"/>
<feature type="transmembrane region" description="Helical" evidence="7">
    <location>
        <begin position="125"/>
        <end position="145"/>
    </location>
</feature>
<evidence type="ECO:0000256" key="1">
    <source>
        <dbReference type="ARBA" id="ARBA00004141"/>
    </source>
</evidence>
<feature type="domain" description="Major facilitator superfamily (MFS) profile" evidence="8">
    <location>
        <begin position="59"/>
        <end position="470"/>
    </location>
</feature>
<evidence type="ECO:0000259" key="8">
    <source>
        <dbReference type="PROSITE" id="PS50850"/>
    </source>
</evidence>
<dbReference type="InterPro" id="IPR036259">
    <property type="entry name" value="MFS_trans_sf"/>
</dbReference>
<feature type="transmembrane region" description="Helical" evidence="7">
    <location>
        <begin position="186"/>
        <end position="207"/>
    </location>
</feature>
<dbReference type="SUPFAM" id="SSF103473">
    <property type="entry name" value="MFS general substrate transporter"/>
    <property type="match status" value="1"/>
</dbReference>
<feature type="transmembrane region" description="Helical" evidence="7">
    <location>
        <begin position="381"/>
        <end position="402"/>
    </location>
</feature>
<keyword evidence="10" id="KW-1185">Reference proteome</keyword>
<organism evidence="9 10">
    <name type="scientific">Aspergillus puulaauensis</name>
    <dbReference type="NCBI Taxonomy" id="1220207"/>
    <lineage>
        <taxon>Eukaryota</taxon>
        <taxon>Fungi</taxon>
        <taxon>Dikarya</taxon>
        <taxon>Ascomycota</taxon>
        <taxon>Pezizomycotina</taxon>
        <taxon>Eurotiomycetes</taxon>
        <taxon>Eurotiomycetidae</taxon>
        <taxon>Eurotiales</taxon>
        <taxon>Aspergillaceae</taxon>
        <taxon>Aspergillus</taxon>
    </lineage>
</organism>
<dbReference type="InterPro" id="IPR020846">
    <property type="entry name" value="MFS_dom"/>
</dbReference>
<evidence type="ECO:0000313" key="9">
    <source>
        <dbReference type="EMBL" id="BCS26907.1"/>
    </source>
</evidence>
<dbReference type="FunFam" id="1.20.1250.20:FF:000057">
    <property type="entry name" value="MFS general substrate transporter"/>
    <property type="match status" value="1"/>
</dbReference>
<evidence type="ECO:0000256" key="4">
    <source>
        <dbReference type="ARBA" id="ARBA00022692"/>
    </source>
</evidence>
<protein>
    <recommendedName>
        <fullName evidence="8">Major facilitator superfamily (MFS) profile domain-containing protein</fullName>
    </recommendedName>
</protein>
<dbReference type="RefSeq" id="XP_041559101.1">
    <property type="nucleotide sequence ID" value="XM_041706746.1"/>
</dbReference>
<feature type="transmembrane region" description="Helical" evidence="7">
    <location>
        <begin position="441"/>
        <end position="465"/>
    </location>
</feature>
<dbReference type="FunFam" id="1.20.1250.20:FF:000013">
    <property type="entry name" value="MFS general substrate transporter"/>
    <property type="match status" value="1"/>
</dbReference>
<evidence type="ECO:0000256" key="5">
    <source>
        <dbReference type="ARBA" id="ARBA00022989"/>
    </source>
</evidence>
<feature type="transmembrane region" description="Helical" evidence="7">
    <location>
        <begin position="414"/>
        <end position="435"/>
    </location>
</feature>
<evidence type="ECO:0000256" key="2">
    <source>
        <dbReference type="ARBA" id="ARBA00008335"/>
    </source>
</evidence>
<name>A0A7R8AQB8_9EURO</name>
<comment type="subcellular location">
    <subcellularLocation>
        <location evidence="1">Membrane</location>
        <topology evidence="1">Multi-pass membrane protein</topology>
    </subcellularLocation>
</comment>
<feature type="transmembrane region" description="Helical" evidence="7">
    <location>
        <begin position="151"/>
        <end position="174"/>
    </location>
</feature>
<dbReference type="Pfam" id="PF07690">
    <property type="entry name" value="MFS_1"/>
    <property type="match status" value="1"/>
</dbReference>
<keyword evidence="6 7" id="KW-0472">Membrane</keyword>
<feature type="transmembrane region" description="Helical" evidence="7">
    <location>
        <begin position="219"/>
        <end position="241"/>
    </location>
</feature>
<gene>
    <name evidence="9" type="ORF">APUU_51618S</name>
</gene>
<dbReference type="Gene3D" id="1.20.1250.20">
    <property type="entry name" value="MFS general substrate transporter like domains"/>
    <property type="match status" value="1"/>
</dbReference>
<reference evidence="9" key="1">
    <citation type="submission" date="2021-01" db="EMBL/GenBank/DDBJ databases">
        <authorList>
            <consortium name="Aspergillus puulaauensis MK2 genome sequencing consortium"/>
            <person name="Kazuki M."/>
            <person name="Futagami T."/>
        </authorList>
    </citation>
    <scope>NUCLEOTIDE SEQUENCE</scope>
    <source>
        <strain evidence="9">MK2</strain>
    </source>
</reference>
<dbReference type="PANTHER" id="PTHR43791:SF23">
    <property type="entry name" value="MAJOR FACILITATOR SUPERFAMILY (MFS) PROFILE DOMAIN-CONTAINING PROTEIN"/>
    <property type="match status" value="1"/>
</dbReference>
<comment type="similarity">
    <text evidence="2">Belongs to the major facilitator superfamily.</text>
</comment>
<feature type="transmembrane region" description="Helical" evidence="7">
    <location>
        <begin position="323"/>
        <end position="342"/>
    </location>
</feature>
<dbReference type="Proteomes" id="UP000654913">
    <property type="component" value="Chromosome 5"/>
</dbReference>
<dbReference type="EMBL" id="AP024447">
    <property type="protein sequence ID" value="BCS26907.1"/>
    <property type="molecule type" value="Genomic_DNA"/>
</dbReference>
<sequence>MDEKHDNRETLSHREDIAEDASRKGVFAEMHMPDSLRGLSEDEYKKVGRKATLKMDIVVFPPLMLMYILNYLDRNNIAAAKLANIQEDLSLSETEFQSCISILYAGYIIMQVPSNMILGKLKWPAVYICGAMGVWGVISAAQAAVTNFAGLMVARFMVGFVEAVFFPGALYYLSMFYNRKQYAFRAALFYSGSQLGNAIGGLFAIGILKLDGDHGLAGWRWLFLVEGVLTIGLAVVFALILPNSLEGVPRMTELEREWITWNYQKDQGQQDDRNEITATQGLVLALRDIKTWLLLATLYPVFISAGVTNLFQPVIATLGYSRTITYALSAPPFILCCIAMMATGYNSDRTGERYYHIVLPLGVTIIANVIAVATLNTGARYTAMMLMPASFYAATTVLYSWMSGTLSQPAPKRASAIAVIISICNTTNVWTPYLYNGAPRYLAAFAVNLAAAVLAILMATVNRIYLTRQNRKLDRGESTGKSGPTPAQLASGYRYLV</sequence>
<keyword evidence="5 7" id="KW-1133">Transmembrane helix</keyword>
<dbReference type="GO" id="GO:0016020">
    <property type="term" value="C:membrane"/>
    <property type="evidence" value="ECO:0007669"/>
    <property type="project" value="UniProtKB-SubCell"/>
</dbReference>
<evidence type="ECO:0000256" key="3">
    <source>
        <dbReference type="ARBA" id="ARBA00022448"/>
    </source>
</evidence>
<keyword evidence="3" id="KW-0813">Transport</keyword>
<dbReference type="AlphaFoldDB" id="A0A7R8AQB8"/>
<keyword evidence="4 7" id="KW-0812">Transmembrane</keyword>
<dbReference type="KEGG" id="apuu:APUU_51618S"/>
<dbReference type="PANTHER" id="PTHR43791">
    <property type="entry name" value="PERMEASE-RELATED"/>
    <property type="match status" value="1"/>
</dbReference>
<feature type="transmembrane region" description="Helical" evidence="7">
    <location>
        <begin position="354"/>
        <end position="375"/>
    </location>
</feature>
<evidence type="ECO:0000256" key="6">
    <source>
        <dbReference type="ARBA" id="ARBA00023136"/>
    </source>
</evidence>
<accession>A0A7R8AQB8</accession>
<dbReference type="PROSITE" id="PS50850">
    <property type="entry name" value="MFS"/>
    <property type="match status" value="1"/>
</dbReference>
<evidence type="ECO:0000256" key="7">
    <source>
        <dbReference type="SAM" id="Phobius"/>
    </source>
</evidence>
<reference evidence="9" key="2">
    <citation type="submission" date="2021-02" db="EMBL/GenBank/DDBJ databases">
        <title>Aspergillus puulaauensis MK2 genome sequence.</title>
        <authorList>
            <person name="Futagami T."/>
            <person name="Mori K."/>
            <person name="Kadooka C."/>
            <person name="Tanaka T."/>
        </authorList>
    </citation>
    <scope>NUCLEOTIDE SEQUENCE</scope>
    <source>
        <strain evidence="9">MK2</strain>
    </source>
</reference>
<feature type="transmembrane region" description="Helical" evidence="7">
    <location>
        <begin position="292"/>
        <end position="311"/>
    </location>
</feature>
<dbReference type="GeneID" id="64976912"/>
<dbReference type="GO" id="GO:0022857">
    <property type="term" value="F:transmembrane transporter activity"/>
    <property type="evidence" value="ECO:0007669"/>
    <property type="project" value="InterPro"/>
</dbReference>